<name>A0A8C8W9S3_PANLE</name>
<dbReference type="Proteomes" id="UP000694399">
    <property type="component" value="Chromosome A3"/>
</dbReference>
<reference evidence="1" key="3">
    <citation type="submission" date="2025-09" db="UniProtKB">
        <authorList>
            <consortium name="Ensembl"/>
        </authorList>
    </citation>
    <scope>IDENTIFICATION</scope>
</reference>
<reference evidence="1" key="2">
    <citation type="submission" date="2025-08" db="UniProtKB">
        <authorList>
            <consortium name="Ensembl"/>
        </authorList>
    </citation>
    <scope>IDENTIFICATION</scope>
</reference>
<sequence length="85" mass="9496">MRSYLLHPCHQFLAEPVPRLFLSAHSHPQDHPFSQAPKWFSRPPVLPGTLAAGRRARGLPRPPRSFAVAANSPHLGFIYSSHPLL</sequence>
<dbReference type="GeneTree" id="ENSGT00910000147684"/>
<dbReference type="AlphaFoldDB" id="A0A8C8W9S3"/>
<evidence type="ECO:0000313" key="1">
    <source>
        <dbReference type="Ensembl" id="ENSPLOP00000000394.1"/>
    </source>
</evidence>
<organism evidence="1 2">
    <name type="scientific">Panthera leo</name>
    <name type="common">Lion</name>
    <dbReference type="NCBI Taxonomy" id="9689"/>
    <lineage>
        <taxon>Eukaryota</taxon>
        <taxon>Metazoa</taxon>
        <taxon>Chordata</taxon>
        <taxon>Craniata</taxon>
        <taxon>Vertebrata</taxon>
        <taxon>Euteleostomi</taxon>
        <taxon>Mammalia</taxon>
        <taxon>Eutheria</taxon>
        <taxon>Laurasiatheria</taxon>
        <taxon>Carnivora</taxon>
        <taxon>Feliformia</taxon>
        <taxon>Felidae</taxon>
        <taxon>Pantherinae</taxon>
        <taxon>Panthera</taxon>
    </lineage>
</organism>
<dbReference type="Ensembl" id="ENSPLOT00000000435.1">
    <property type="protein sequence ID" value="ENSPLOP00000000394.1"/>
    <property type="gene ID" value="ENSPLOG00000000303.1"/>
</dbReference>
<accession>A0A8C8W9S3</accession>
<reference evidence="1" key="1">
    <citation type="journal article" date="2019" name="bioRxiv">
        <title>Long live the king: chromosome-level assembly of the lion (Panthera leo) using linked-read, Hi-C, and long read data.</title>
        <authorList>
            <person name="Armstrong E.E."/>
            <person name="Taylor R.W."/>
            <person name="Miller D.E."/>
            <person name="Kaelin C."/>
            <person name="Barsh G."/>
            <person name="Hadly E.A."/>
            <person name="Petrov D."/>
        </authorList>
    </citation>
    <scope>NUCLEOTIDE SEQUENCE [LARGE SCALE GENOMIC DNA]</scope>
</reference>
<protein>
    <submittedName>
        <fullName evidence="1">Uncharacterized protein</fullName>
    </submittedName>
</protein>
<keyword evidence="2" id="KW-1185">Reference proteome</keyword>
<dbReference type="OMA" id="HQFLAEP"/>
<evidence type="ECO:0000313" key="2">
    <source>
        <dbReference type="Proteomes" id="UP000694399"/>
    </source>
</evidence>
<proteinExistence type="predicted"/>